<sequence>MKYMLMIYTNASAAQAVSENIDQAMATVEDLMAELTAAGEWVGGEALADPAGSRTITLKNGVPAVTDGPFLESKEYLAGYCVIDCASPERALEVAMRWPDVAYGGAIELRPVFEE</sequence>
<protein>
    <submittedName>
        <fullName evidence="3">YciI family protein</fullName>
    </submittedName>
</protein>
<keyword evidence="4" id="KW-1185">Reference proteome</keyword>
<evidence type="ECO:0000256" key="1">
    <source>
        <dbReference type="ARBA" id="ARBA00007689"/>
    </source>
</evidence>
<evidence type="ECO:0000259" key="2">
    <source>
        <dbReference type="Pfam" id="PF03795"/>
    </source>
</evidence>
<evidence type="ECO:0000313" key="4">
    <source>
        <dbReference type="Proteomes" id="UP001597368"/>
    </source>
</evidence>
<dbReference type="RefSeq" id="WP_379576275.1">
    <property type="nucleotide sequence ID" value="NZ_JBHUFV010000047.1"/>
</dbReference>
<gene>
    <name evidence="3" type="ORF">ACFSKW_32400</name>
</gene>
<dbReference type="PANTHER" id="PTHR35174:SF3">
    <property type="entry name" value="BLL7171 PROTEIN"/>
    <property type="match status" value="1"/>
</dbReference>
<dbReference type="Gene3D" id="3.30.70.1060">
    <property type="entry name" value="Dimeric alpha+beta barrel"/>
    <property type="match status" value="1"/>
</dbReference>
<dbReference type="Proteomes" id="UP001597368">
    <property type="component" value="Unassembled WGS sequence"/>
</dbReference>
<name>A0ABW4T2L1_9ACTN</name>
<reference evidence="4" key="1">
    <citation type="journal article" date="2019" name="Int. J. Syst. Evol. Microbiol.">
        <title>The Global Catalogue of Microorganisms (GCM) 10K type strain sequencing project: providing services to taxonomists for standard genome sequencing and annotation.</title>
        <authorList>
            <consortium name="The Broad Institute Genomics Platform"/>
            <consortium name="The Broad Institute Genome Sequencing Center for Infectious Disease"/>
            <person name="Wu L."/>
            <person name="Ma J."/>
        </authorList>
    </citation>
    <scope>NUCLEOTIDE SEQUENCE [LARGE SCALE GENOMIC DNA]</scope>
    <source>
        <strain evidence="4">ICMP 6774ER</strain>
    </source>
</reference>
<organism evidence="3 4">
    <name type="scientific">Nonomuraea mangrovi</name>
    <dbReference type="NCBI Taxonomy" id="2316207"/>
    <lineage>
        <taxon>Bacteria</taxon>
        <taxon>Bacillati</taxon>
        <taxon>Actinomycetota</taxon>
        <taxon>Actinomycetes</taxon>
        <taxon>Streptosporangiales</taxon>
        <taxon>Streptosporangiaceae</taxon>
        <taxon>Nonomuraea</taxon>
    </lineage>
</organism>
<proteinExistence type="inferred from homology"/>
<dbReference type="SUPFAM" id="SSF54909">
    <property type="entry name" value="Dimeric alpha+beta barrel"/>
    <property type="match status" value="1"/>
</dbReference>
<feature type="domain" description="YCII-related" evidence="2">
    <location>
        <begin position="1"/>
        <end position="114"/>
    </location>
</feature>
<comment type="caution">
    <text evidence="3">The sequence shown here is derived from an EMBL/GenBank/DDBJ whole genome shotgun (WGS) entry which is preliminary data.</text>
</comment>
<dbReference type="Pfam" id="PF03795">
    <property type="entry name" value="YCII"/>
    <property type="match status" value="1"/>
</dbReference>
<dbReference type="EMBL" id="JBHUFV010000047">
    <property type="protein sequence ID" value="MFD1936183.1"/>
    <property type="molecule type" value="Genomic_DNA"/>
</dbReference>
<dbReference type="PANTHER" id="PTHR35174">
    <property type="entry name" value="BLL7171 PROTEIN-RELATED"/>
    <property type="match status" value="1"/>
</dbReference>
<dbReference type="InterPro" id="IPR011008">
    <property type="entry name" value="Dimeric_a/b-barrel"/>
</dbReference>
<comment type="similarity">
    <text evidence="1">Belongs to the YciI family.</text>
</comment>
<evidence type="ECO:0000313" key="3">
    <source>
        <dbReference type="EMBL" id="MFD1936183.1"/>
    </source>
</evidence>
<accession>A0ABW4T2L1</accession>
<dbReference type="InterPro" id="IPR005545">
    <property type="entry name" value="YCII"/>
</dbReference>